<organism evidence="2 3">
    <name type="scientific">Camellia sinensis</name>
    <name type="common">Tea plant</name>
    <name type="synonym">Thea sinensis</name>
    <dbReference type="NCBI Taxonomy" id="4442"/>
    <lineage>
        <taxon>Eukaryota</taxon>
        <taxon>Viridiplantae</taxon>
        <taxon>Streptophyta</taxon>
        <taxon>Embryophyta</taxon>
        <taxon>Tracheophyta</taxon>
        <taxon>Spermatophyta</taxon>
        <taxon>Magnoliopsida</taxon>
        <taxon>eudicotyledons</taxon>
        <taxon>Gunneridae</taxon>
        <taxon>Pentapetalae</taxon>
        <taxon>asterids</taxon>
        <taxon>Ericales</taxon>
        <taxon>Theaceae</taxon>
        <taxon>Camellia</taxon>
    </lineage>
</organism>
<evidence type="ECO:0000313" key="2">
    <source>
        <dbReference type="EMBL" id="KAF5937343.1"/>
    </source>
</evidence>
<gene>
    <name evidence="2" type="ORF">HYC85_024849</name>
</gene>
<accession>A0A7J7G9A2</accession>
<keyword evidence="3" id="KW-1185">Reference proteome</keyword>
<name>A0A7J7G9A2_CAMSI</name>
<feature type="transmembrane region" description="Helical" evidence="1">
    <location>
        <begin position="35"/>
        <end position="56"/>
    </location>
</feature>
<keyword evidence="1" id="KW-1133">Transmembrane helix</keyword>
<sequence>MSTSSRRGLSCFLNKTERFYAETVIFQYTKPTSTLVITIGFFSLVLSSLQLLPSILRNRLQILLLQTMISFPISSLKTPSPPPLITNSIPFNPPSLCSQELGFSVFFVCVCVKVFNVFF</sequence>
<dbReference type="EMBL" id="JACBKZ010000012">
    <property type="protein sequence ID" value="KAF5937343.1"/>
    <property type="molecule type" value="Genomic_DNA"/>
</dbReference>
<evidence type="ECO:0000313" key="3">
    <source>
        <dbReference type="Proteomes" id="UP000593564"/>
    </source>
</evidence>
<reference evidence="3" key="1">
    <citation type="journal article" date="2020" name="Nat. Commun.">
        <title>Genome assembly of wild tea tree DASZ reveals pedigree and selection history of tea varieties.</title>
        <authorList>
            <person name="Zhang W."/>
            <person name="Zhang Y."/>
            <person name="Qiu H."/>
            <person name="Guo Y."/>
            <person name="Wan H."/>
            <person name="Zhang X."/>
            <person name="Scossa F."/>
            <person name="Alseekh S."/>
            <person name="Zhang Q."/>
            <person name="Wang P."/>
            <person name="Xu L."/>
            <person name="Schmidt M.H."/>
            <person name="Jia X."/>
            <person name="Li D."/>
            <person name="Zhu A."/>
            <person name="Guo F."/>
            <person name="Chen W."/>
            <person name="Ni D."/>
            <person name="Usadel B."/>
            <person name="Fernie A.R."/>
            <person name="Wen W."/>
        </authorList>
    </citation>
    <scope>NUCLEOTIDE SEQUENCE [LARGE SCALE GENOMIC DNA]</scope>
    <source>
        <strain evidence="3">cv. G240</strain>
    </source>
</reference>
<comment type="caution">
    <text evidence="2">The sequence shown here is derived from an EMBL/GenBank/DDBJ whole genome shotgun (WGS) entry which is preliminary data.</text>
</comment>
<dbReference type="AlphaFoldDB" id="A0A7J7G9A2"/>
<evidence type="ECO:0000256" key="1">
    <source>
        <dbReference type="SAM" id="Phobius"/>
    </source>
</evidence>
<protein>
    <recommendedName>
        <fullName evidence="4">Transmembrane protein</fullName>
    </recommendedName>
</protein>
<keyword evidence="1" id="KW-0472">Membrane</keyword>
<keyword evidence="1" id="KW-0812">Transmembrane</keyword>
<proteinExistence type="predicted"/>
<dbReference type="Proteomes" id="UP000593564">
    <property type="component" value="Unassembled WGS sequence"/>
</dbReference>
<reference evidence="2 3" key="2">
    <citation type="submission" date="2020-07" db="EMBL/GenBank/DDBJ databases">
        <title>Genome assembly of wild tea tree DASZ reveals pedigree and selection history of tea varieties.</title>
        <authorList>
            <person name="Zhang W."/>
        </authorList>
    </citation>
    <scope>NUCLEOTIDE SEQUENCE [LARGE SCALE GENOMIC DNA]</scope>
    <source>
        <strain evidence="3">cv. G240</strain>
        <tissue evidence="2">Leaf</tissue>
    </source>
</reference>
<evidence type="ECO:0008006" key="4">
    <source>
        <dbReference type="Google" id="ProtNLM"/>
    </source>
</evidence>